<keyword evidence="2" id="KW-1185">Reference proteome</keyword>
<protein>
    <submittedName>
        <fullName evidence="3">Uncharacterized protein LOC108567700</fullName>
    </submittedName>
</protein>
<organism evidence="2 3">
    <name type="scientific">Nicrophorus vespilloides</name>
    <name type="common">Boreal carrion beetle</name>
    <dbReference type="NCBI Taxonomy" id="110193"/>
    <lineage>
        <taxon>Eukaryota</taxon>
        <taxon>Metazoa</taxon>
        <taxon>Ecdysozoa</taxon>
        <taxon>Arthropoda</taxon>
        <taxon>Hexapoda</taxon>
        <taxon>Insecta</taxon>
        <taxon>Pterygota</taxon>
        <taxon>Neoptera</taxon>
        <taxon>Endopterygota</taxon>
        <taxon>Coleoptera</taxon>
        <taxon>Polyphaga</taxon>
        <taxon>Staphyliniformia</taxon>
        <taxon>Silphidae</taxon>
        <taxon>Nicrophorinae</taxon>
        <taxon>Nicrophorus</taxon>
    </lineage>
</organism>
<accession>A0ABM1NAE8</accession>
<gene>
    <name evidence="3" type="primary">LOC108567700</name>
</gene>
<keyword evidence="1" id="KW-0175">Coiled coil</keyword>
<name>A0ABM1NAE8_NICVS</name>
<feature type="coiled-coil region" evidence="1">
    <location>
        <begin position="60"/>
        <end position="94"/>
    </location>
</feature>
<evidence type="ECO:0000313" key="3">
    <source>
        <dbReference type="RefSeq" id="XP_017783798.1"/>
    </source>
</evidence>
<dbReference type="GeneID" id="108567700"/>
<proteinExistence type="predicted"/>
<evidence type="ECO:0000256" key="1">
    <source>
        <dbReference type="SAM" id="Coils"/>
    </source>
</evidence>
<dbReference type="RefSeq" id="XP_017783798.1">
    <property type="nucleotide sequence ID" value="XM_017928309.1"/>
</dbReference>
<sequence length="150" mass="17483">MENEIAACKELIVNTNVLKQVLTNKNEIKEMQKDHNNFEQSKIGLIHTLQDINHNTSLKKDNLIMEKEKLEEHCKHLRQQIIEAKAHRLKLKQELKSCNIITGAEVICEDNVIIASISNKISKEIRYVEFDQNDPHLSDKLWEEVEDISK</sequence>
<reference evidence="3" key="1">
    <citation type="submission" date="2025-08" db="UniProtKB">
        <authorList>
            <consortium name="RefSeq"/>
        </authorList>
    </citation>
    <scope>IDENTIFICATION</scope>
    <source>
        <tissue evidence="3">Whole Larva</tissue>
    </source>
</reference>
<evidence type="ECO:0000313" key="2">
    <source>
        <dbReference type="Proteomes" id="UP000695000"/>
    </source>
</evidence>
<dbReference type="Proteomes" id="UP000695000">
    <property type="component" value="Unplaced"/>
</dbReference>